<dbReference type="Gene3D" id="3.40.50.10910">
    <property type="entry name" value="Amidohydrolase"/>
    <property type="match status" value="1"/>
</dbReference>
<sequence>MAHSPYTDQGVAVGRTVLRNVRVFDGQELTGRRAVVIDGGVIGTEAGPDAQEVDCDGAVLLPGLIDTHAHLMGHESLKRMAAWGVTTCLEMADLPAEPRDMPGTTSVRGTGTPVIGPGGVHARIPGMARRAVVRGPRRAGRFVARRVAEGADFIKIIVEGPGEGGPDLPTIEAVVAAAHAHGRKVIAHASTHGAYRTITGIDADIVTHVPLGPPLEDDVVTCLARADRVVVPTLTMMKGCAEVYHVGEAFAGASQSVGALYRAGVPVLAGTDANSQTGVPFHPPHGESLHDELELLVDAGLTTVDALRAATCLPARHFGLPDRGAVTPGLRADLVLIDGDPLDDIRATRRIRQVWCAGVEHPTV</sequence>
<dbReference type="Gene3D" id="3.30.110.90">
    <property type="entry name" value="Amidohydrolase"/>
    <property type="match status" value="1"/>
</dbReference>
<dbReference type="PANTHER" id="PTHR43135">
    <property type="entry name" value="ALPHA-D-RIBOSE 1-METHYLPHOSPHONATE 5-TRIPHOSPHATE DIPHOSPHATASE"/>
    <property type="match status" value="1"/>
</dbReference>
<dbReference type="InterPro" id="IPR006680">
    <property type="entry name" value="Amidohydro-rel"/>
</dbReference>
<dbReference type="InterPro" id="IPR011059">
    <property type="entry name" value="Metal-dep_hydrolase_composite"/>
</dbReference>
<keyword evidence="4" id="KW-1185">Reference proteome</keyword>
<proteinExistence type="predicted"/>
<evidence type="ECO:0000259" key="2">
    <source>
        <dbReference type="Pfam" id="PF01979"/>
    </source>
</evidence>
<dbReference type="SUPFAM" id="SSF51556">
    <property type="entry name" value="Metallo-dependent hydrolases"/>
    <property type="match status" value="1"/>
</dbReference>
<comment type="caution">
    <text evidence="3">The sequence shown here is derived from an EMBL/GenBank/DDBJ whole genome shotgun (WGS) entry which is preliminary data.</text>
</comment>
<dbReference type="EMBL" id="JAAGKO020000025">
    <property type="protein sequence ID" value="MDI5964596.1"/>
    <property type="molecule type" value="Genomic_DNA"/>
</dbReference>
<dbReference type="Gene3D" id="2.30.40.10">
    <property type="entry name" value="Urease, subunit C, domain 1"/>
    <property type="match status" value="1"/>
</dbReference>
<protein>
    <submittedName>
        <fullName evidence="3">Amidohydrolase family protein</fullName>
    </submittedName>
</protein>
<dbReference type="PANTHER" id="PTHR43135:SF3">
    <property type="entry name" value="ALPHA-D-RIBOSE 1-METHYLPHOSPHONATE 5-TRIPHOSPHATE DIPHOSPHATASE"/>
    <property type="match status" value="1"/>
</dbReference>
<feature type="domain" description="Amidohydrolase-related" evidence="2">
    <location>
        <begin position="59"/>
        <end position="358"/>
    </location>
</feature>
<dbReference type="Proteomes" id="UP001156398">
    <property type="component" value="Unassembled WGS sequence"/>
</dbReference>
<name>A0ABT6W507_9ACTN</name>
<evidence type="ECO:0000313" key="4">
    <source>
        <dbReference type="Proteomes" id="UP001156398"/>
    </source>
</evidence>
<organism evidence="3 4">
    <name type="scientific">Streptantibioticus silvisoli</name>
    <dbReference type="NCBI Taxonomy" id="2705255"/>
    <lineage>
        <taxon>Bacteria</taxon>
        <taxon>Bacillati</taxon>
        <taxon>Actinomycetota</taxon>
        <taxon>Actinomycetes</taxon>
        <taxon>Kitasatosporales</taxon>
        <taxon>Streptomycetaceae</taxon>
        <taxon>Streptantibioticus</taxon>
    </lineage>
</organism>
<gene>
    <name evidence="3" type="ORF">POF43_017995</name>
</gene>
<dbReference type="RefSeq" id="WP_271323853.1">
    <property type="nucleotide sequence ID" value="NZ_JAAGKO020000025.1"/>
</dbReference>
<evidence type="ECO:0000256" key="1">
    <source>
        <dbReference type="SAM" id="MobiDB-lite"/>
    </source>
</evidence>
<accession>A0ABT6W507</accession>
<feature type="region of interest" description="Disordered" evidence="1">
    <location>
        <begin position="95"/>
        <end position="120"/>
    </location>
</feature>
<dbReference type="SUPFAM" id="SSF51338">
    <property type="entry name" value="Composite domain of metallo-dependent hydrolases"/>
    <property type="match status" value="1"/>
</dbReference>
<dbReference type="InterPro" id="IPR032466">
    <property type="entry name" value="Metal_Hydrolase"/>
</dbReference>
<reference evidence="3 4" key="1">
    <citation type="submission" date="2023-05" db="EMBL/GenBank/DDBJ databases">
        <title>Streptantibioticus silvisoli sp. nov., acidotolerant actinomycetes 1 from pine litter.</title>
        <authorList>
            <person name="Swiecimska M."/>
            <person name="Golinska P."/>
            <person name="Sangal V."/>
            <person name="Wachnowicz B."/>
            <person name="Goodfellow M."/>
        </authorList>
    </citation>
    <scope>NUCLEOTIDE SEQUENCE [LARGE SCALE GENOMIC DNA]</scope>
    <source>
        <strain evidence="3 4">SL54</strain>
    </source>
</reference>
<dbReference type="Gene3D" id="1.20.58.520">
    <property type="entry name" value="Amidohydrolase"/>
    <property type="match status" value="1"/>
</dbReference>
<evidence type="ECO:0000313" key="3">
    <source>
        <dbReference type="EMBL" id="MDI5964596.1"/>
    </source>
</evidence>
<dbReference type="Pfam" id="PF01979">
    <property type="entry name" value="Amidohydro_1"/>
    <property type="match status" value="1"/>
</dbReference>
<dbReference type="InterPro" id="IPR051781">
    <property type="entry name" value="Metallo-dep_Hydrolase"/>
</dbReference>